<feature type="domain" description="Homing endonuclease LAGLIDADG" evidence="2">
    <location>
        <begin position="29"/>
        <end position="128"/>
    </location>
</feature>
<accession>A0A1G1XB40</accession>
<proteinExistence type="predicted"/>
<dbReference type="PANTHER" id="PTHR36181">
    <property type="entry name" value="INTRON-ENCODED ENDONUCLEASE AI3-RELATED"/>
    <property type="match status" value="1"/>
</dbReference>
<protein>
    <recommendedName>
        <fullName evidence="2">Homing endonuclease LAGLIDADG domain-containing protein</fullName>
    </recommendedName>
</protein>
<feature type="compositionally biased region" description="Polar residues" evidence="1">
    <location>
        <begin position="1"/>
        <end position="10"/>
    </location>
</feature>
<dbReference type="Pfam" id="PF00961">
    <property type="entry name" value="LAGLIDADG_1"/>
    <property type="match status" value="1"/>
</dbReference>
<dbReference type="EMBL" id="MHHS01000012">
    <property type="protein sequence ID" value="OGY37318.1"/>
    <property type="molecule type" value="Genomic_DNA"/>
</dbReference>
<dbReference type="Proteomes" id="UP000177941">
    <property type="component" value="Unassembled WGS sequence"/>
</dbReference>
<sequence length="180" mass="21158">MLSDNQSDADNQQERPSIENIPEDTGWYLSGFTDGEGSFNVSTINRNKDFKTGWKIALSFNISQRDTTVLNLFQKTLQCGTFRKRKDGVTYYEVRRIDDLQNTVIPFFERFILKSVSKRKQFEIFREILQIVAQKEHLTTNGLKKIFLLRQTIVVGRKRKYTLEQILSRSHIRNPQRLHA</sequence>
<reference evidence="3 4" key="1">
    <citation type="journal article" date="2016" name="Nat. Commun.">
        <title>Thousands of microbial genomes shed light on interconnected biogeochemical processes in an aquifer system.</title>
        <authorList>
            <person name="Anantharaman K."/>
            <person name="Brown C.T."/>
            <person name="Hug L.A."/>
            <person name="Sharon I."/>
            <person name="Castelle C.J."/>
            <person name="Probst A.J."/>
            <person name="Thomas B.C."/>
            <person name="Singh A."/>
            <person name="Wilkins M.J."/>
            <person name="Karaoz U."/>
            <person name="Brodie E.L."/>
            <person name="Williams K.H."/>
            <person name="Hubbard S.S."/>
            <person name="Banfield J.F."/>
        </authorList>
    </citation>
    <scope>NUCLEOTIDE SEQUENCE [LARGE SCALE GENOMIC DNA]</scope>
</reference>
<dbReference type="Gene3D" id="3.10.28.10">
    <property type="entry name" value="Homing endonucleases"/>
    <property type="match status" value="1"/>
</dbReference>
<dbReference type="InterPro" id="IPR051289">
    <property type="entry name" value="LAGLIDADG_Endonuclease"/>
</dbReference>
<dbReference type="GO" id="GO:0004519">
    <property type="term" value="F:endonuclease activity"/>
    <property type="evidence" value="ECO:0007669"/>
    <property type="project" value="InterPro"/>
</dbReference>
<comment type="caution">
    <text evidence="3">The sequence shown here is derived from an EMBL/GenBank/DDBJ whole genome shotgun (WGS) entry which is preliminary data.</text>
</comment>
<name>A0A1G1XB40_9BACT</name>
<evidence type="ECO:0000256" key="1">
    <source>
        <dbReference type="SAM" id="MobiDB-lite"/>
    </source>
</evidence>
<organism evidence="3 4">
    <name type="scientific">Candidatus Andersenbacteria bacterium RIFCSPHIGHO2_12_FULL_45_11b</name>
    <dbReference type="NCBI Taxonomy" id="1797282"/>
    <lineage>
        <taxon>Bacteria</taxon>
        <taxon>Candidatus Anderseniibacteriota</taxon>
    </lineage>
</organism>
<evidence type="ECO:0000313" key="4">
    <source>
        <dbReference type="Proteomes" id="UP000177941"/>
    </source>
</evidence>
<evidence type="ECO:0000259" key="2">
    <source>
        <dbReference type="Pfam" id="PF00961"/>
    </source>
</evidence>
<dbReference type="InterPro" id="IPR004860">
    <property type="entry name" value="LAGLIDADG_dom"/>
</dbReference>
<gene>
    <name evidence="3" type="ORF">A3E36_02495</name>
</gene>
<dbReference type="InterPro" id="IPR027434">
    <property type="entry name" value="Homing_endonucl"/>
</dbReference>
<dbReference type="PANTHER" id="PTHR36181:SF2">
    <property type="entry name" value="INTRON-ENCODED ENDONUCLEASE AI3-RELATED"/>
    <property type="match status" value="1"/>
</dbReference>
<feature type="region of interest" description="Disordered" evidence="1">
    <location>
        <begin position="1"/>
        <end position="24"/>
    </location>
</feature>
<dbReference type="SUPFAM" id="SSF55608">
    <property type="entry name" value="Homing endonucleases"/>
    <property type="match status" value="1"/>
</dbReference>
<evidence type="ECO:0000313" key="3">
    <source>
        <dbReference type="EMBL" id="OGY37318.1"/>
    </source>
</evidence>
<dbReference type="AlphaFoldDB" id="A0A1G1XB40"/>